<dbReference type="PANTHER" id="PTHR11228:SF7">
    <property type="entry name" value="PQQA PEPTIDE CYCLASE"/>
    <property type="match status" value="1"/>
</dbReference>
<gene>
    <name evidence="8" type="ORF">RHABOEDO_000215</name>
</gene>
<dbReference type="CDD" id="cd01335">
    <property type="entry name" value="Radical_SAM"/>
    <property type="match status" value="1"/>
</dbReference>
<reference evidence="8 9" key="1">
    <citation type="journal article" date="2022" name="bioRxiv">
        <title>Ecology and evolution of chlamydial symbionts of arthropods.</title>
        <authorList>
            <person name="Halter T."/>
            <person name="Koestlbacher S."/>
            <person name="Collingro A."/>
            <person name="Sixt B.S."/>
            <person name="Toenshoff E.R."/>
            <person name="Hendrickx F."/>
            <person name="Kostanjsek R."/>
            <person name="Horn M."/>
        </authorList>
    </citation>
    <scope>NUCLEOTIDE SEQUENCE [LARGE SCALE GENOMIC DNA]</scope>
    <source>
        <strain evidence="8">W744xW776</strain>
    </source>
</reference>
<evidence type="ECO:0000259" key="7">
    <source>
        <dbReference type="PROSITE" id="PS51918"/>
    </source>
</evidence>
<comment type="cofactor">
    <cofactor evidence="1">
        <name>[4Fe-4S] cluster</name>
        <dbReference type="ChEBI" id="CHEBI:49883"/>
    </cofactor>
</comment>
<dbReference type="InterPro" id="IPR023885">
    <property type="entry name" value="4Fe4S-binding_SPASM_dom"/>
</dbReference>
<evidence type="ECO:0000256" key="1">
    <source>
        <dbReference type="ARBA" id="ARBA00001966"/>
    </source>
</evidence>
<dbReference type="InterPro" id="IPR050377">
    <property type="entry name" value="Radical_SAM_PqqE_MftC-like"/>
</dbReference>
<evidence type="ECO:0000256" key="2">
    <source>
        <dbReference type="ARBA" id="ARBA00022485"/>
    </source>
</evidence>
<keyword evidence="2" id="KW-0004">4Fe-4S</keyword>
<accession>A0ABX8V509</accession>
<dbReference type="PANTHER" id="PTHR11228">
    <property type="entry name" value="RADICAL SAM DOMAIN PROTEIN"/>
    <property type="match status" value="1"/>
</dbReference>
<keyword evidence="9" id="KW-1185">Reference proteome</keyword>
<evidence type="ECO:0000256" key="6">
    <source>
        <dbReference type="ARBA" id="ARBA00023014"/>
    </source>
</evidence>
<dbReference type="SFLD" id="SFLDG01387">
    <property type="entry name" value="BtrN-like_SPASM_domain_contain"/>
    <property type="match status" value="1"/>
</dbReference>
<name>A0ABX8V509_9BACT</name>
<dbReference type="Proteomes" id="UP000826014">
    <property type="component" value="Chromosome"/>
</dbReference>
<sequence length="362" mass="41581">MDKKPGPWRITFDTNPDDCNLRCIMCEEHSIYSQCQIKRKAEGRSRRRMDIDLMRKVLEESKGSPLKEIIPSTMGEPLLYRHFEKIIDLCHEFNVKMNLTTNGTFPKFGATEWAKKIVPIGSDVKISWNGATKETSEKIMIGSNFEQRVQNVRDFIQVRNEIAAQGRNSCRVTFQLTFIEIGIEEIPEVVKLAAALGVNRVKGHHLWIFTKEMENQSMRRSKEVIQRWNQIVAKAHVAAENFRLPNGEKVLLENIYALDETAEKELVPQGVCPFLGKEAWVSAEGLFGPCCAPDKERKKLGNFGSLHHQSIQTVWQSDAYQKLQKNYLNYDVCQSCNMRKKPEELYENGSEVELDDLPSLSR</sequence>
<organism evidence="8 9">
    <name type="scientific">Candidatus Rhabdochlamydia oedothoracis</name>
    <dbReference type="NCBI Taxonomy" id="2720720"/>
    <lineage>
        <taxon>Bacteria</taxon>
        <taxon>Pseudomonadati</taxon>
        <taxon>Chlamydiota</taxon>
        <taxon>Chlamydiia</taxon>
        <taxon>Parachlamydiales</taxon>
        <taxon>Candidatus Rhabdochlamydiaceae</taxon>
        <taxon>Candidatus Rhabdochlamydia</taxon>
    </lineage>
</organism>
<dbReference type="SFLD" id="SFLDG01067">
    <property type="entry name" value="SPASM/twitch_domain_containing"/>
    <property type="match status" value="1"/>
</dbReference>
<evidence type="ECO:0000256" key="3">
    <source>
        <dbReference type="ARBA" id="ARBA00022691"/>
    </source>
</evidence>
<dbReference type="InterPro" id="IPR034391">
    <property type="entry name" value="AdoMet-like_SPASM_containing"/>
</dbReference>
<feature type="domain" description="Radical SAM core" evidence="7">
    <location>
        <begin position="4"/>
        <end position="243"/>
    </location>
</feature>
<keyword evidence="6" id="KW-0411">Iron-sulfur</keyword>
<dbReference type="SFLD" id="SFLDS00029">
    <property type="entry name" value="Radical_SAM"/>
    <property type="match status" value="1"/>
</dbReference>
<evidence type="ECO:0000313" key="8">
    <source>
        <dbReference type="EMBL" id="QYF48115.1"/>
    </source>
</evidence>
<dbReference type="InterPro" id="IPR013785">
    <property type="entry name" value="Aldolase_TIM"/>
</dbReference>
<dbReference type="Gene3D" id="3.20.20.70">
    <property type="entry name" value="Aldolase class I"/>
    <property type="match status" value="1"/>
</dbReference>
<dbReference type="Pfam" id="PF04055">
    <property type="entry name" value="Radical_SAM"/>
    <property type="match status" value="1"/>
</dbReference>
<keyword evidence="3" id="KW-0949">S-adenosyl-L-methionine</keyword>
<dbReference type="CDD" id="cd21109">
    <property type="entry name" value="SPASM"/>
    <property type="match status" value="1"/>
</dbReference>
<dbReference type="InterPro" id="IPR007197">
    <property type="entry name" value="rSAM"/>
</dbReference>
<dbReference type="PROSITE" id="PS51918">
    <property type="entry name" value="RADICAL_SAM"/>
    <property type="match status" value="1"/>
</dbReference>
<evidence type="ECO:0000256" key="5">
    <source>
        <dbReference type="ARBA" id="ARBA00023004"/>
    </source>
</evidence>
<dbReference type="Pfam" id="PF13186">
    <property type="entry name" value="SPASM"/>
    <property type="match status" value="1"/>
</dbReference>
<dbReference type="InterPro" id="IPR058240">
    <property type="entry name" value="rSAM_sf"/>
</dbReference>
<keyword evidence="5" id="KW-0408">Iron</keyword>
<dbReference type="SUPFAM" id="SSF102114">
    <property type="entry name" value="Radical SAM enzymes"/>
    <property type="match status" value="1"/>
</dbReference>
<keyword evidence="4" id="KW-0479">Metal-binding</keyword>
<proteinExistence type="predicted"/>
<evidence type="ECO:0000256" key="4">
    <source>
        <dbReference type="ARBA" id="ARBA00022723"/>
    </source>
</evidence>
<evidence type="ECO:0000313" key="9">
    <source>
        <dbReference type="Proteomes" id="UP000826014"/>
    </source>
</evidence>
<dbReference type="EMBL" id="CP075587">
    <property type="protein sequence ID" value="QYF48115.1"/>
    <property type="molecule type" value="Genomic_DNA"/>
</dbReference>
<protein>
    <submittedName>
        <fullName evidence="8">Radical SAM superfamily</fullName>
    </submittedName>
</protein>